<protein>
    <recommendedName>
        <fullName evidence="4">Capsular polysaccharide synthesis enzyme CpsB</fullName>
    </recommendedName>
</protein>
<dbReference type="Proteomes" id="UP000250163">
    <property type="component" value="Chromosome MORIYA"/>
</dbReference>
<evidence type="ECO:0000313" key="2">
    <source>
        <dbReference type="EMBL" id="SQD79781.1"/>
    </source>
</evidence>
<proteinExistence type="predicted"/>
<gene>
    <name evidence="2" type="ORF">MORIYA_3326</name>
</gene>
<organism evidence="2 3">
    <name type="scientific">Moritella yayanosii</name>
    <dbReference type="NCBI Taxonomy" id="69539"/>
    <lineage>
        <taxon>Bacteria</taxon>
        <taxon>Pseudomonadati</taxon>
        <taxon>Pseudomonadota</taxon>
        <taxon>Gammaproteobacteria</taxon>
        <taxon>Alteromonadales</taxon>
        <taxon>Moritellaceae</taxon>
        <taxon>Moritella</taxon>
    </lineage>
</organism>
<dbReference type="Pfam" id="PF10082">
    <property type="entry name" value="BBP2_2"/>
    <property type="match status" value="1"/>
</dbReference>
<accession>A0A330LUU1</accession>
<dbReference type="RefSeq" id="WP_112716672.1">
    <property type="nucleotide sequence ID" value="NZ_LS483250.1"/>
</dbReference>
<keyword evidence="1" id="KW-0732">Signal</keyword>
<evidence type="ECO:0008006" key="4">
    <source>
        <dbReference type="Google" id="ProtNLM"/>
    </source>
</evidence>
<dbReference type="InterPro" id="IPR018759">
    <property type="entry name" value="BBP2_2"/>
</dbReference>
<dbReference type="OrthoDB" id="9153755at2"/>
<dbReference type="EMBL" id="LS483250">
    <property type="protein sequence ID" value="SQD79781.1"/>
    <property type="molecule type" value="Genomic_DNA"/>
</dbReference>
<evidence type="ECO:0000256" key="1">
    <source>
        <dbReference type="SAM" id="SignalP"/>
    </source>
</evidence>
<sequence length="407" mass="44966">MTKFNHTTLSAKKSVLATALLAIFSLPTIAAPDSSTDTYTTKSGIQVTPSLSIDAKYDDNIYNQTNNETSSAVLIVAPAVSFKIDNGINTFSFDVGLNAGTYAENADDNYVDGDLGVAVHIENGKSHRFDFTASIASISEQRGSGLSEGAFDPNADLIRYSDLLLTATYEYGIRSTQARIAFTTEAGTTDYNNNNVFATADSNVSNNLFGTTFYYNTNAFTEVSLTLNGDYIRYDTASLKDSDVYNALLGLKWQSSSVITLDGKLGFEFKQFENTAVDDFDGLTWDIGAKWQPLRYTSFYLSTTQASQDPDSADGSYLVERDVDLSWVHAWSSKVDTSLAVTYQQDEYENEANNRLDEYLKYTAAVDYSFTQWLDASLYAEMINNDSNQQNISYDKFVTGLNLTFTL</sequence>
<name>A0A330LUU1_9GAMM</name>
<reference evidence="3" key="1">
    <citation type="submission" date="2018-05" db="EMBL/GenBank/DDBJ databases">
        <authorList>
            <person name="Cea G.-C."/>
            <person name="William W."/>
        </authorList>
    </citation>
    <scope>NUCLEOTIDE SEQUENCE [LARGE SCALE GENOMIC DNA]</scope>
    <source>
        <strain evidence="3">DB21MT 5</strain>
    </source>
</reference>
<evidence type="ECO:0000313" key="3">
    <source>
        <dbReference type="Proteomes" id="UP000250163"/>
    </source>
</evidence>
<dbReference type="KEGG" id="mya:MORIYA_3326"/>
<dbReference type="AlphaFoldDB" id="A0A330LUU1"/>
<keyword evidence="3" id="KW-1185">Reference proteome</keyword>
<feature type="signal peptide" evidence="1">
    <location>
        <begin position="1"/>
        <end position="30"/>
    </location>
</feature>
<feature type="chain" id="PRO_5016242424" description="Capsular polysaccharide synthesis enzyme CpsB" evidence="1">
    <location>
        <begin position="31"/>
        <end position="407"/>
    </location>
</feature>